<dbReference type="eggNOG" id="COG1396">
    <property type="taxonomic scope" value="Bacteria"/>
</dbReference>
<dbReference type="PATRIC" id="fig|1158610.3.peg.689"/>
<organism evidence="3 4">
    <name type="scientific">Enterococcus phoeniculicola ATCC BAA-412</name>
    <dbReference type="NCBI Taxonomy" id="1158610"/>
    <lineage>
        <taxon>Bacteria</taxon>
        <taxon>Bacillati</taxon>
        <taxon>Bacillota</taxon>
        <taxon>Bacilli</taxon>
        <taxon>Lactobacillales</taxon>
        <taxon>Enterococcaceae</taxon>
        <taxon>Enterococcus</taxon>
    </lineage>
</organism>
<dbReference type="RefSeq" id="WP_010767386.1">
    <property type="nucleotide sequence ID" value="NZ_ASWE01000004.1"/>
</dbReference>
<dbReference type="CDD" id="cd00093">
    <property type="entry name" value="HTH_XRE"/>
    <property type="match status" value="1"/>
</dbReference>
<dbReference type="SMART" id="SM00530">
    <property type="entry name" value="HTH_XRE"/>
    <property type="match status" value="1"/>
</dbReference>
<name>R3WIA9_9ENTE</name>
<proteinExistence type="predicted"/>
<dbReference type="STRING" id="154621.RV11_GL002345"/>
<dbReference type="OrthoDB" id="6386941at2"/>
<dbReference type="PANTHER" id="PTHR46558:SF11">
    <property type="entry name" value="HTH-TYPE TRANSCRIPTIONAL REGULATOR XRE"/>
    <property type="match status" value="1"/>
</dbReference>
<dbReference type="Proteomes" id="UP000013785">
    <property type="component" value="Unassembled WGS sequence"/>
</dbReference>
<protein>
    <recommendedName>
        <fullName evidence="2">HTH cro/C1-type domain-containing protein</fullName>
    </recommendedName>
</protein>
<dbReference type="HOGENOM" id="CLU_056925_0_0_9"/>
<dbReference type="InterPro" id="IPR001387">
    <property type="entry name" value="Cro/C1-type_HTH"/>
</dbReference>
<dbReference type="SUPFAM" id="SSF47413">
    <property type="entry name" value="lambda repressor-like DNA-binding domains"/>
    <property type="match status" value="1"/>
</dbReference>
<evidence type="ECO:0000256" key="1">
    <source>
        <dbReference type="ARBA" id="ARBA00023125"/>
    </source>
</evidence>
<dbReference type="PROSITE" id="PS50943">
    <property type="entry name" value="HTH_CROC1"/>
    <property type="match status" value="1"/>
</dbReference>
<evidence type="ECO:0000259" key="2">
    <source>
        <dbReference type="PROSITE" id="PS50943"/>
    </source>
</evidence>
<dbReference type="InterPro" id="IPR010982">
    <property type="entry name" value="Lambda_DNA-bd_dom_sf"/>
</dbReference>
<feature type="domain" description="HTH cro/C1-type" evidence="2">
    <location>
        <begin position="7"/>
        <end position="61"/>
    </location>
</feature>
<dbReference type="EMBL" id="AJAT01000009">
    <property type="protein sequence ID" value="EOL47182.1"/>
    <property type="molecule type" value="Genomic_DNA"/>
</dbReference>
<reference evidence="3 4" key="1">
    <citation type="submission" date="2013-02" db="EMBL/GenBank/DDBJ databases">
        <title>The Genome Sequence of Enterococcus phoeniculicola BAA-412.</title>
        <authorList>
            <consortium name="The Broad Institute Genome Sequencing Platform"/>
            <consortium name="The Broad Institute Genome Sequencing Center for Infectious Disease"/>
            <person name="Earl A.M."/>
            <person name="Gilmore M.S."/>
            <person name="Lebreton F."/>
            <person name="Walker B."/>
            <person name="Young S.K."/>
            <person name="Zeng Q."/>
            <person name="Gargeya S."/>
            <person name="Fitzgerald M."/>
            <person name="Haas B."/>
            <person name="Abouelleil A."/>
            <person name="Alvarado L."/>
            <person name="Arachchi H.M."/>
            <person name="Berlin A.M."/>
            <person name="Chapman S.B."/>
            <person name="Dewar J."/>
            <person name="Goldberg J."/>
            <person name="Griggs A."/>
            <person name="Gujja S."/>
            <person name="Hansen M."/>
            <person name="Howarth C."/>
            <person name="Imamovic A."/>
            <person name="Larimer J."/>
            <person name="McCowan C."/>
            <person name="Murphy C."/>
            <person name="Neiman D."/>
            <person name="Pearson M."/>
            <person name="Priest M."/>
            <person name="Roberts A."/>
            <person name="Saif S."/>
            <person name="Shea T."/>
            <person name="Sisk P."/>
            <person name="Sykes S."/>
            <person name="Wortman J."/>
            <person name="Nusbaum C."/>
            <person name="Birren B."/>
        </authorList>
    </citation>
    <scope>NUCLEOTIDE SEQUENCE [LARGE SCALE GENOMIC DNA]</scope>
    <source>
        <strain evidence="3 4">ATCC BAA-412</strain>
    </source>
</reference>
<dbReference type="GO" id="GO:0003677">
    <property type="term" value="F:DNA binding"/>
    <property type="evidence" value="ECO:0007669"/>
    <property type="project" value="UniProtKB-KW"/>
</dbReference>
<sequence>MKLHEEIQKRRKALGLTQEELANSLGVTPPAVSKWENGVSYPDITLLPALAKQLKTDVNSLLLFKNSISKEEINQFFSELDPLVEQSDWQSYLTLLEEQLKEYPHSDFLKLSSAFQLQTNSSIFPSDKQPEIAQRIKQLWQELKNSEDAPIAKLATQSLFHLSLKEKDLSLATAQLDSFTKEEIEFGSLDLLLSLNSDDINETYTKTEQSILKLSNMLMVDYSILVRNALKEENLSLAEFYISQVIKLSEILEITDIYQLSLKLEVATHKKAKKETIALLKQLFSAFSNPILSSKSLVYQHITNKLDSLKTPKFPISYLKDYRSNPELAFIQNEPEFLALLDSYQ</sequence>
<dbReference type="Gene3D" id="1.10.260.40">
    <property type="entry name" value="lambda repressor-like DNA-binding domains"/>
    <property type="match status" value="1"/>
</dbReference>
<evidence type="ECO:0000313" key="4">
    <source>
        <dbReference type="Proteomes" id="UP000013785"/>
    </source>
</evidence>
<comment type="caution">
    <text evidence="3">The sequence shown here is derived from an EMBL/GenBank/DDBJ whole genome shotgun (WGS) entry which is preliminary data.</text>
</comment>
<accession>R3WIA9</accession>
<evidence type="ECO:0000313" key="3">
    <source>
        <dbReference type="EMBL" id="EOL47182.1"/>
    </source>
</evidence>
<keyword evidence="1" id="KW-0238">DNA-binding</keyword>
<keyword evidence="4" id="KW-1185">Reference proteome</keyword>
<dbReference type="AlphaFoldDB" id="R3WIA9"/>
<dbReference type="PANTHER" id="PTHR46558">
    <property type="entry name" value="TRACRIPTIONAL REGULATORY PROTEIN-RELATED-RELATED"/>
    <property type="match status" value="1"/>
</dbReference>
<dbReference type="Pfam" id="PF01381">
    <property type="entry name" value="HTH_3"/>
    <property type="match status" value="1"/>
</dbReference>
<gene>
    <name evidence="3" type="ORF">UC3_00713</name>
</gene>